<organism evidence="2 3">
    <name type="scientific">Trypanosoma rangeli SC58</name>
    <dbReference type="NCBI Taxonomy" id="429131"/>
    <lineage>
        <taxon>Eukaryota</taxon>
        <taxon>Discoba</taxon>
        <taxon>Euglenozoa</taxon>
        <taxon>Kinetoplastea</taxon>
        <taxon>Metakinetoplastina</taxon>
        <taxon>Trypanosomatida</taxon>
        <taxon>Trypanosomatidae</taxon>
        <taxon>Trypanosoma</taxon>
        <taxon>Herpetosoma</taxon>
    </lineage>
</organism>
<dbReference type="AlphaFoldDB" id="A0A061J4Q5"/>
<evidence type="ECO:0000313" key="2">
    <source>
        <dbReference type="EMBL" id="ESL10413.1"/>
    </source>
</evidence>
<comment type="caution">
    <text evidence="2">The sequence shown here is derived from an EMBL/GenBank/DDBJ whole genome shotgun (WGS) entry which is preliminary data.</text>
</comment>
<dbReference type="Proteomes" id="UP000031737">
    <property type="component" value="Unassembled WGS sequence"/>
</dbReference>
<dbReference type="VEuPathDB" id="TriTrypDB:TRSC58_01855"/>
<evidence type="ECO:0000256" key="1">
    <source>
        <dbReference type="SAM" id="MobiDB-lite"/>
    </source>
</evidence>
<feature type="compositionally biased region" description="Low complexity" evidence="1">
    <location>
        <begin position="18"/>
        <end position="29"/>
    </location>
</feature>
<dbReference type="OrthoDB" id="264184at2759"/>
<dbReference type="EMBL" id="AUPL01001855">
    <property type="protein sequence ID" value="ESL10413.1"/>
    <property type="molecule type" value="Genomic_DNA"/>
</dbReference>
<sequence length="178" mass="19515">MNPCGNETEGVGAAHDGAASVTTPTAAAAFEKPGEKDGLPTTSVQPVEGAVDALRQMQEKQKTETEARAFVRALLADKGGSYVQSVLQAEIQKVKKKESELAIIKKKVTATNKEVDELQGDIRRAIEAKVETERMCKFLQTAMKQRARLTEEAKKEMGEHRGSVKQKVEQNVHDIRVK</sequence>
<reference evidence="2 3" key="1">
    <citation type="submission" date="2013-07" db="EMBL/GenBank/DDBJ databases">
        <authorList>
            <person name="Stoco P.H."/>
            <person name="Wagner G."/>
            <person name="Gerber A."/>
            <person name="Zaha A."/>
            <person name="Thompson C."/>
            <person name="Bartholomeu D.C."/>
            <person name="Luckemeyer D.D."/>
            <person name="Bahia D."/>
            <person name="Loreto E."/>
            <person name="Prestes E.B."/>
            <person name="Lima F.M."/>
            <person name="Rodrigues-Luiz G."/>
            <person name="Vallejo G.A."/>
            <person name="Filho J.F."/>
            <person name="Monteiro K.M."/>
            <person name="Tyler K.M."/>
            <person name="de Almeida L.G."/>
            <person name="Ortiz M.F."/>
            <person name="Siervo M.A."/>
            <person name="de Moraes M.H."/>
            <person name="Cunha O.L."/>
            <person name="Mendonca-Neto R."/>
            <person name="Silva R."/>
            <person name="Teixeira S.M."/>
            <person name="Murta S.M."/>
            <person name="Sincero T.C."/>
            <person name="Mendes T.A."/>
            <person name="Urmenyi T.P."/>
            <person name="Silva V.G."/>
            <person name="da Rocha W.D."/>
            <person name="Andersson B."/>
            <person name="Romanha A.J."/>
            <person name="Steindel M."/>
            <person name="de Vasconcelos A.T."/>
            <person name="Grisard E.C."/>
        </authorList>
    </citation>
    <scope>NUCLEOTIDE SEQUENCE [LARGE SCALE GENOMIC DNA]</scope>
    <source>
        <strain evidence="2 3">SC58</strain>
    </source>
</reference>
<protein>
    <submittedName>
        <fullName evidence="2">Uncharacterized protein</fullName>
    </submittedName>
</protein>
<name>A0A061J4Q5_TRYRA</name>
<evidence type="ECO:0000313" key="3">
    <source>
        <dbReference type="Proteomes" id="UP000031737"/>
    </source>
</evidence>
<feature type="region of interest" description="Disordered" evidence="1">
    <location>
        <begin position="1"/>
        <end position="44"/>
    </location>
</feature>
<accession>A0A061J4Q5</accession>
<keyword evidence="3" id="KW-1185">Reference proteome</keyword>
<proteinExistence type="predicted"/>
<feature type="region of interest" description="Disordered" evidence="1">
    <location>
        <begin position="151"/>
        <end position="178"/>
    </location>
</feature>
<gene>
    <name evidence="2" type="ORF">TRSC58_01855</name>
</gene>